<accession>A0A418KQJ2</accession>
<reference evidence="3 4" key="1">
    <citation type="submission" date="2018-09" db="EMBL/GenBank/DDBJ databases">
        <title>Isolation, diversity and antifungal activity of actinobacteria from wheat.</title>
        <authorList>
            <person name="Han C."/>
        </authorList>
    </citation>
    <scope>NUCLEOTIDE SEQUENCE [LARGE SCALE GENOMIC DNA]</scope>
    <source>
        <strain evidence="3 4">NEAU-YY265</strain>
    </source>
</reference>
<keyword evidence="2" id="KW-0812">Transmembrane</keyword>
<evidence type="ECO:0000256" key="2">
    <source>
        <dbReference type="SAM" id="Phobius"/>
    </source>
</evidence>
<keyword evidence="2" id="KW-1133">Transmembrane helix</keyword>
<keyword evidence="2" id="KW-0472">Membrane</keyword>
<organism evidence="3 4">
    <name type="scientific">Jiangella rhizosphaerae</name>
    <dbReference type="NCBI Taxonomy" id="2293569"/>
    <lineage>
        <taxon>Bacteria</taxon>
        <taxon>Bacillati</taxon>
        <taxon>Actinomycetota</taxon>
        <taxon>Actinomycetes</taxon>
        <taxon>Jiangellales</taxon>
        <taxon>Jiangellaceae</taxon>
        <taxon>Jiangella</taxon>
    </lineage>
</organism>
<sequence length="136" mass="13983">MPETTSQDRRRSVLAVAAAVVVVALAVVLAVWLTSESGGDDAGDGSVAVPSDAPATSTPSPAEGTVAPGGQGDLLPRPMSGQKAIDELGEHLDHVAELNGMTPEQLRDLLLRDASVQVAPSGRLLYDDHMTPPPTP</sequence>
<gene>
    <name evidence="3" type="ORF">DY240_14000</name>
</gene>
<dbReference type="AlphaFoldDB" id="A0A418KQJ2"/>
<dbReference type="RefSeq" id="WP_119660483.1">
    <property type="nucleotide sequence ID" value="NZ_QUAL01000138.1"/>
</dbReference>
<dbReference type="OrthoDB" id="5197239at2"/>
<proteinExistence type="predicted"/>
<keyword evidence="4" id="KW-1185">Reference proteome</keyword>
<dbReference type="Proteomes" id="UP000284057">
    <property type="component" value="Unassembled WGS sequence"/>
</dbReference>
<name>A0A418KQJ2_9ACTN</name>
<feature type="compositionally biased region" description="Low complexity" evidence="1">
    <location>
        <begin position="44"/>
        <end position="62"/>
    </location>
</feature>
<evidence type="ECO:0000256" key="1">
    <source>
        <dbReference type="SAM" id="MobiDB-lite"/>
    </source>
</evidence>
<dbReference type="EMBL" id="QUAL01000138">
    <property type="protein sequence ID" value="RIQ22272.1"/>
    <property type="molecule type" value="Genomic_DNA"/>
</dbReference>
<protein>
    <submittedName>
        <fullName evidence="3">Uncharacterized protein</fullName>
    </submittedName>
</protein>
<evidence type="ECO:0000313" key="3">
    <source>
        <dbReference type="EMBL" id="RIQ22272.1"/>
    </source>
</evidence>
<comment type="caution">
    <text evidence="3">The sequence shown here is derived from an EMBL/GenBank/DDBJ whole genome shotgun (WGS) entry which is preliminary data.</text>
</comment>
<feature type="region of interest" description="Disordered" evidence="1">
    <location>
        <begin position="36"/>
        <end position="84"/>
    </location>
</feature>
<feature type="transmembrane region" description="Helical" evidence="2">
    <location>
        <begin position="12"/>
        <end position="33"/>
    </location>
</feature>
<evidence type="ECO:0000313" key="4">
    <source>
        <dbReference type="Proteomes" id="UP000284057"/>
    </source>
</evidence>